<organism evidence="1 2">
    <name type="scientific">Spirosoma sordidisoli</name>
    <dbReference type="NCBI Taxonomy" id="2502893"/>
    <lineage>
        <taxon>Bacteria</taxon>
        <taxon>Pseudomonadati</taxon>
        <taxon>Bacteroidota</taxon>
        <taxon>Cytophagia</taxon>
        <taxon>Cytophagales</taxon>
        <taxon>Cytophagaceae</taxon>
        <taxon>Spirosoma</taxon>
    </lineage>
</organism>
<keyword evidence="2" id="KW-1185">Reference proteome</keyword>
<reference evidence="1 2" key="1">
    <citation type="submission" date="2019-01" db="EMBL/GenBank/DDBJ databases">
        <title>Spirosoma flava sp. nov., a propanil-degrading bacterium isolated from herbicide-contaminated soil.</title>
        <authorList>
            <person name="Zhang L."/>
            <person name="Jiang J.-D."/>
        </authorList>
    </citation>
    <scope>NUCLEOTIDE SEQUENCE [LARGE SCALE GENOMIC DNA]</scope>
    <source>
        <strain evidence="1 2">TY50</strain>
    </source>
</reference>
<dbReference type="Proteomes" id="UP000290407">
    <property type="component" value="Unassembled WGS sequence"/>
</dbReference>
<dbReference type="EMBL" id="SBLB01000004">
    <property type="protein sequence ID" value="RYC69290.1"/>
    <property type="molecule type" value="Genomic_DNA"/>
</dbReference>
<name>A0A4Q2UNV7_9BACT</name>
<comment type="caution">
    <text evidence="1">The sequence shown here is derived from an EMBL/GenBank/DDBJ whole genome shotgun (WGS) entry which is preliminary data.</text>
</comment>
<accession>A0A4Q2UNV7</accession>
<dbReference type="AlphaFoldDB" id="A0A4Q2UNV7"/>
<proteinExistence type="predicted"/>
<gene>
    <name evidence="1" type="ORF">EQG79_16175</name>
</gene>
<sequence length="125" mass="13332">MTQRIMANQHSQTAGSSAATLLDATVAAFDQGQAASPQEGMSLITDWFSSIKNNHLTGDLMAPLTQLRDELQTGAPDNQRLTQLLNELADKTEQTAPKAEGDMQSGLQTLATALRNFAGQLSTTV</sequence>
<evidence type="ECO:0000313" key="1">
    <source>
        <dbReference type="EMBL" id="RYC69290.1"/>
    </source>
</evidence>
<evidence type="ECO:0000313" key="2">
    <source>
        <dbReference type="Proteomes" id="UP000290407"/>
    </source>
</evidence>
<protein>
    <submittedName>
        <fullName evidence="1">Uncharacterized protein</fullName>
    </submittedName>
</protein>